<feature type="domain" description="BRCT" evidence="2">
    <location>
        <begin position="132"/>
        <end position="239"/>
    </location>
</feature>
<dbReference type="GO" id="GO:0042276">
    <property type="term" value="P:error-prone translesion synthesis"/>
    <property type="evidence" value="ECO:0007669"/>
    <property type="project" value="TreeGrafter"/>
</dbReference>
<sequence>MPPPESSAPAAAEPKFGAYFDAWNSSSTGHQRAENRLGGSTGWRQSRASKLSYQFKSGGTGGPRISDQVGAGSENWDEKAKALIPKDVRERAKISVEDMLTGESKMTMTKEEKVMAQRKKEDDLKEEEKLNRKKGIFDGLVIYVNGSTYPSISDHKLKHVLAENGARMSLHLGRKQVTHVILGKPSGAAGIGAGGGLSGTKIEKEIRRVGGCGVKYVGVEWVLESLKTGKRLPEAQFQNLKVAAKRQQSVYGMFKKTNSVSRPDLRPNELSETRIGEFSPHDLA</sequence>
<organism evidence="3 4">
    <name type="scientific">Hyaloscypha bicolor E</name>
    <dbReference type="NCBI Taxonomy" id="1095630"/>
    <lineage>
        <taxon>Eukaryota</taxon>
        <taxon>Fungi</taxon>
        <taxon>Dikarya</taxon>
        <taxon>Ascomycota</taxon>
        <taxon>Pezizomycotina</taxon>
        <taxon>Leotiomycetes</taxon>
        <taxon>Helotiales</taxon>
        <taxon>Hyaloscyphaceae</taxon>
        <taxon>Hyaloscypha</taxon>
        <taxon>Hyaloscypha bicolor</taxon>
    </lineage>
</organism>
<dbReference type="RefSeq" id="XP_024733793.1">
    <property type="nucleotide sequence ID" value="XM_024878307.1"/>
</dbReference>
<dbReference type="EMBL" id="KZ613847">
    <property type="protein sequence ID" value="PMD56889.1"/>
    <property type="molecule type" value="Genomic_DNA"/>
</dbReference>
<dbReference type="GeneID" id="36586384"/>
<dbReference type="InterPro" id="IPR036420">
    <property type="entry name" value="BRCT_dom_sf"/>
</dbReference>
<dbReference type="GO" id="GO:0017125">
    <property type="term" value="F:deoxycytidyl transferase activity"/>
    <property type="evidence" value="ECO:0007669"/>
    <property type="project" value="TreeGrafter"/>
</dbReference>
<name>A0A2J6T1J4_9HELO</name>
<feature type="compositionally biased region" description="Basic and acidic residues" evidence="1">
    <location>
        <begin position="263"/>
        <end position="284"/>
    </location>
</feature>
<evidence type="ECO:0000259" key="2">
    <source>
        <dbReference type="PROSITE" id="PS50172"/>
    </source>
</evidence>
<dbReference type="PROSITE" id="PS50172">
    <property type="entry name" value="BRCT"/>
    <property type="match status" value="1"/>
</dbReference>
<dbReference type="GO" id="GO:0070987">
    <property type="term" value="P:error-free translesion synthesis"/>
    <property type="evidence" value="ECO:0007669"/>
    <property type="project" value="TreeGrafter"/>
</dbReference>
<dbReference type="Proteomes" id="UP000235371">
    <property type="component" value="Unassembled WGS sequence"/>
</dbReference>
<evidence type="ECO:0000313" key="3">
    <source>
        <dbReference type="EMBL" id="PMD56889.1"/>
    </source>
</evidence>
<dbReference type="OrthoDB" id="427711at2759"/>
<feature type="region of interest" description="Disordered" evidence="1">
    <location>
        <begin position="258"/>
        <end position="284"/>
    </location>
</feature>
<dbReference type="InParanoid" id="A0A2J6T1J4"/>
<reference evidence="3 4" key="1">
    <citation type="submission" date="2016-04" db="EMBL/GenBank/DDBJ databases">
        <title>A degradative enzymes factory behind the ericoid mycorrhizal symbiosis.</title>
        <authorList>
            <consortium name="DOE Joint Genome Institute"/>
            <person name="Martino E."/>
            <person name="Morin E."/>
            <person name="Grelet G."/>
            <person name="Kuo A."/>
            <person name="Kohler A."/>
            <person name="Daghino S."/>
            <person name="Barry K."/>
            <person name="Choi C."/>
            <person name="Cichocki N."/>
            <person name="Clum A."/>
            <person name="Copeland A."/>
            <person name="Hainaut M."/>
            <person name="Haridas S."/>
            <person name="Labutti K."/>
            <person name="Lindquist E."/>
            <person name="Lipzen A."/>
            <person name="Khouja H.-R."/>
            <person name="Murat C."/>
            <person name="Ohm R."/>
            <person name="Olson A."/>
            <person name="Spatafora J."/>
            <person name="Veneault-Fourrey C."/>
            <person name="Henrissat B."/>
            <person name="Grigoriev I."/>
            <person name="Martin F."/>
            <person name="Perotto S."/>
        </authorList>
    </citation>
    <scope>NUCLEOTIDE SEQUENCE [LARGE SCALE GENOMIC DNA]</scope>
    <source>
        <strain evidence="3 4">E</strain>
    </source>
</reference>
<dbReference type="GO" id="GO:0005634">
    <property type="term" value="C:nucleus"/>
    <property type="evidence" value="ECO:0007669"/>
    <property type="project" value="TreeGrafter"/>
</dbReference>
<dbReference type="PANTHER" id="PTHR45990:SF1">
    <property type="entry name" value="DNA REPAIR PROTEIN REV1"/>
    <property type="match status" value="1"/>
</dbReference>
<dbReference type="Pfam" id="PF00533">
    <property type="entry name" value="BRCT"/>
    <property type="match status" value="1"/>
</dbReference>
<dbReference type="PANTHER" id="PTHR45990">
    <property type="entry name" value="DNA REPAIR PROTEIN REV1"/>
    <property type="match status" value="1"/>
</dbReference>
<protein>
    <recommendedName>
        <fullName evidence="2">BRCT domain-containing protein</fullName>
    </recommendedName>
</protein>
<dbReference type="InterPro" id="IPR001357">
    <property type="entry name" value="BRCT_dom"/>
</dbReference>
<dbReference type="Gene3D" id="3.40.50.10190">
    <property type="entry name" value="BRCT domain"/>
    <property type="match status" value="1"/>
</dbReference>
<dbReference type="AlphaFoldDB" id="A0A2J6T1J4"/>
<keyword evidence="4" id="KW-1185">Reference proteome</keyword>
<dbReference type="GO" id="GO:0003887">
    <property type="term" value="F:DNA-directed DNA polymerase activity"/>
    <property type="evidence" value="ECO:0007669"/>
    <property type="project" value="TreeGrafter"/>
</dbReference>
<dbReference type="SUPFAM" id="SSF52113">
    <property type="entry name" value="BRCT domain"/>
    <property type="match status" value="1"/>
</dbReference>
<accession>A0A2J6T1J4</accession>
<feature type="compositionally biased region" description="Polar residues" evidence="1">
    <location>
        <begin position="42"/>
        <end position="57"/>
    </location>
</feature>
<feature type="region of interest" description="Disordered" evidence="1">
    <location>
        <begin position="23"/>
        <end position="73"/>
    </location>
</feature>
<dbReference type="SMART" id="SM00292">
    <property type="entry name" value="BRCT"/>
    <property type="match status" value="1"/>
</dbReference>
<evidence type="ECO:0000256" key="1">
    <source>
        <dbReference type="SAM" id="MobiDB-lite"/>
    </source>
</evidence>
<gene>
    <name evidence="3" type="ORF">K444DRAFT_593510</name>
</gene>
<evidence type="ECO:0000313" key="4">
    <source>
        <dbReference type="Proteomes" id="UP000235371"/>
    </source>
</evidence>
<proteinExistence type="predicted"/>